<accession>A0A1Q9W797</accession>
<dbReference type="Proteomes" id="UP000179636">
    <property type="component" value="Unassembled WGS sequence"/>
</dbReference>
<dbReference type="Pfam" id="PF02627">
    <property type="entry name" value="CMD"/>
    <property type="match status" value="1"/>
</dbReference>
<dbReference type="GeneID" id="93413555"/>
<protein>
    <submittedName>
        <fullName evidence="2">Carboxymuconolactone decarboxylase</fullName>
    </submittedName>
</protein>
<dbReference type="OrthoDB" id="4704294at2"/>
<feature type="domain" description="Carboxymuconolactone decarboxylase-like" evidence="1">
    <location>
        <begin position="52"/>
        <end position="134"/>
    </location>
</feature>
<dbReference type="SUPFAM" id="SSF69118">
    <property type="entry name" value="AhpD-like"/>
    <property type="match status" value="1"/>
</dbReference>
<organism evidence="2 3">
    <name type="scientific">Mycobacterium syngnathidarum</name>
    <dbReference type="NCBI Taxonomy" id="1908205"/>
    <lineage>
        <taxon>Bacteria</taxon>
        <taxon>Bacillati</taxon>
        <taxon>Actinomycetota</taxon>
        <taxon>Actinomycetes</taxon>
        <taxon>Mycobacteriales</taxon>
        <taxon>Mycobacteriaceae</taxon>
        <taxon>Mycobacterium</taxon>
    </lineage>
</organism>
<dbReference type="InterPro" id="IPR029032">
    <property type="entry name" value="AhpD-like"/>
</dbReference>
<dbReference type="PANTHER" id="PTHR34846:SF5">
    <property type="entry name" value="CARBOXYMUCONOLACTONE DECARBOXYLASE-LIKE DOMAIN-CONTAINING PROTEIN"/>
    <property type="match status" value="1"/>
</dbReference>
<evidence type="ECO:0000313" key="3">
    <source>
        <dbReference type="Proteomes" id="UP000179636"/>
    </source>
</evidence>
<evidence type="ECO:0000313" key="2">
    <source>
        <dbReference type="EMBL" id="OHT96390.1"/>
    </source>
</evidence>
<proteinExistence type="predicted"/>
<dbReference type="Gene3D" id="1.20.1290.10">
    <property type="entry name" value="AhpD-like"/>
    <property type="match status" value="1"/>
</dbReference>
<gene>
    <name evidence="2" type="ORF">BKG61_18190</name>
</gene>
<dbReference type="STRING" id="1908205.BKG60_20255"/>
<dbReference type="InterPro" id="IPR003779">
    <property type="entry name" value="CMD-like"/>
</dbReference>
<accession>A0A1S1JW17</accession>
<dbReference type="RefSeq" id="WP_003883372.1">
    <property type="nucleotide sequence ID" value="NZ_MLCL01000076.1"/>
</dbReference>
<dbReference type="PANTHER" id="PTHR34846">
    <property type="entry name" value="4-CARBOXYMUCONOLACTONE DECARBOXYLASE FAMILY PROTEIN (AFU_ORTHOLOGUE AFUA_6G11590)"/>
    <property type="match status" value="1"/>
</dbReference>
<sequence length="202" mass="22960">MARIDPVPPREFSEEFRTAMAALRPANPRHEPLPTKDRPKALNTLGTLAHHPDLARAYFTFNGHLLLGTTLSERQRELVVMRVAAVRQSSYEWYQHLFVARDAGITDEEVGRVAYGPDSPLWSEFEAALLRAVDEMIIDGGITTPTWQILSTEFDVRQVLDLIFTAGGYDILARLFKSFELAMDDDIPELMSRYEQLFGPEH</sequence>
<dbReference type="GO" id="GO:0051920">
    <property type="term" value="F:peroxiredoxin activity"/>
    <property type="evidence" value="ECO:0007669"/>
    <property type="project" value="InterPro"/>
</dbReference>
<dbReference type="EMBL" id="MLHV01000017">
    <property type="protein sequence ID" value="OHT96390.1"/>
    <property type="molecule type" value="Genomic_DNA"/>
</dbReference>
<dbReference type="AlphaFoldDB" id="A0A1S1JW17"/>
<name>A0A1S1JW17_9MYCO</name>
<comment type="caution">
    <text evidence="2">The sequence shown here is derived from an EMBL/GenBank/DDBJ whole genome shotgun (WGS) entry which is preliminary data.</text>
</comment>
<reference evidence="2 3" key="1">
    <citation type="submission" date="2016-10" db="EMBL/GenBank/DDBJ databases">
        <title>Evaluation of Human, Animal and Environmental Mycobacterium chelonae Isolates by Core Genome Phylogenomic Analysis, Targeted Gene Comparison, and Anti-microbial Susceptibility Patterns: A Tale of Mistaken Identities.</title>
        <authorList>
            <person name="Fogelson S.B."/>
            <person name="Camus A.C."/>
            <person name="Lorenz W."/>
            <person name="Vasireddy R."/>
            <person name="Vasireddy S."/>
            <person name="Smith T."/>
            <person name="Brown-Elliott B.A."/>
            <person name="Wallace R.J.Jr."/>
            <person name="Hasan N.A."/>
            <person name="Reischl U."/>
            <person name="Sanchez S."/>
        </authorList>
    </citation>
    <scope>NUCLEOTIDE SEQUENCE [LARGE SCALE GENOMIC DNA]</scope>
    <source>
        <strain evidence="2 3">24999</strain>
    </source>
</reference>
<evidence type="ECO:0000259" key="1">
    <source>
        <dbReference type="Pfam" id="PF02627"/>
    </source>
</evidence>
<keyword evidence="3" id="KW-1185">Reference proteome</keyword>